<sequence length="202" mass="21375">MSETKLVAQTRTEFGKGAARRLRRAGQVPAVLYGHGSTPVHVALPGHETMLALKHSNALLELDVEGKEQLAVAREIQRDPVKDVIEHVDLIIVKRGEKISVEVPVVVEGESAPGTTHLQDATHLQLEVEATHIPESVTVSIEGLEIGAKLHAADVTLPKGASLLSDPETLVVAVNEVHAAAPEEGEEAAEGEAAEAEATEEA</sequence>
<comment type="function">
    <text evidence="5">This is one of the proteins that binds to the 5S RNA in the ribosome where it forms part of the central protuberance.</text>
</comment>
<dbReference type="HAMAP" id="MF_01334">
    <property type="entry name" value="Ribosomal_bL25_CTC"/>
    <property type="match status" value="1"/>
</dbReference>
<accession>A0A5P9QDB9</accession>
<dbReference type="PANTHER" id="PTHR33284:SF1">
    <property type="entry name" value="RIBOSOMAL PROTEIN L25_GLN-TRNA SYNTHETASE, ANTI-CODON-BINDING DOMAIN-CONTAINING PROTEIN"/>
    <property type="match status" value="1"/>
</dbReference>
<feature type="region of interest" description="Disordered" evidence="6">
    <location>
        <begin position="180"/>
        <end position="202"/>
    </location>
</feature>
<dbReference type="InterPro" id="IPR001021">
    <property type="entry name" value="Ribosomal_bL25_long"/>
</dbReference>
<gene>
    <name evidence="5" type="primary">rplY</name>
    <name evidence="5" type="synonym">ctc</name>
    <name evidence="9" type="ORF">KDY119_02816</name>
</gene>
<evidence type="ECO:0000313" key="10">
    <source>
        <dbReference type="Proteomes" id="UP000326702"/>
    </source>
</evidence>
<dbReference type="RefSeq" id="WP_036947072.1">
    <property type="nucleotide sequence ID" value="NZ_BAABIH010000008.1"/>
</dbReference>
<dbReference type="PANTHER" id="PTHR33284">
    <property type="entry name" value="RIBOSOMAL PROTEIN L25/GLN-TRNA SYNTHETASE, ANTI-CODON-BINDING DOMAIN-CONTAINING PROTEIN"/>
    <property type="match status" value="1"/>
</dbReference>
<comment type="subunit">
    <text evidence="5">Part of the 50S ribosomal subunit; part of the 5S rRNA/L5/L18/L25 subcomplex. Contacts the 5S rRNA. Binds to the 5S rRNA independently of L5 and L18.</text>
</comment>
<reference evidence="9 10" key="1">
    <citation type="submission" date="2019-10" db="EMBL/GenBank/DDBJ databases">
        <title>Genome sequence of Luteimicrobium xylanilyticum HY-24.</title>
        <authorList>
            <person name="Kim D.Y."/>
            <person name="Park H.-Y."/>
        </authorList>
    </citation>
    <scope>NUCLEOTIDE SEQUENCE [LARGE SCALE GENOMIC DNA]</scope>
    <source>
        <strain evidence="9 10">HY-24</strain>
    </source>
</reference>
<dbReference type="InterPro" id="IPR029751">
    <property type="entry name" value="Ribosomal_L25_dom"/>
</dbReference>
<evidence type="ECO:0000259" key="7">
    <source>
        <dbReference type="Pfam" id="PF01386"/>
    </source>
</evidence>
<dbReference type="Pfam" id="PF14693">
    <property type="entry name" value="Ribosomal_TL5_C"/>
    <property type="match status" value="1"/>
</dbReference>
<dbReference type="InterPro" id="IPR037121">
    <property type="entry name" value="Ribosomal_bL25_C"/>
</dbReference>
<evidence type="ECO:0000313" key="9">
    <source>
        <dbReference type="EMBL" id="QFU99289.1"/>
    </source>
</evidence>
<evidence type="ECO:0000256" key="5">
    <source>
        <dbReference type="HAMAP-Rule" id="MF_01334"/>
    </source>
</evidence>
<dbReference type="InterPro" id="IPR020930">
    <property type="entry name" value="Ribosomal_uL5_bac-type"/>
</dbReference>
<dbReference type="GO" id="GO:0006412">
    <property type="term" value="P:translation"/>
    <property type="evidence" value="ECO:0007669"/>
    <property type="project" value="UniProtKB-UniRule"/>
</dbReference>
<evidence type="ECO:0000256" key="6">
    <source>
        <dbReference type="SAM" id="MobiDB-lite"/>
    </source>
</evidence>
<dbReference type="NCBIfam" id="NF004612">
    <property type="entry name" value="PRK05943.1"/>
    <property type="match status" value="1"/>
</dbReference>
<evidence type="ECO:0000256" key="2">
    <source>
        <dbReference type="ARBA" id="ARBA00022884"/>
    </source>
</evidence>
<dbReference type="InterPro" id="IPR020056">
    <property type="entry name" value="Rbsml_bL25/Gln-tRNA_synth_N"/>
</dbReference>
<feature type="domain" description="Large ribosomal subunit protein bL25 L25" evidence="7">
    <location>
        <begin position="6"/>
        <end position="90"/>
    </location>
</feature>
<feature type="compositionally biased region" description="Acidic residues" evidence="6">
    <location>
        <begin position="183"/>
        <end position="202"/>
    </location>
</feature>
<dbReference type="Gene3D" id="2.40.240.10">
    <property type="entry name" value="Ribosomal Protein L25, Chain P"/>
    <property type="match status" value="1"/>
</dbReference>
<dbReference type="CDD" id="cd00495">
    <property type="entry name" value="Ribosomal_L25_TL5_CTC"/>
    <property type="match status" value="1"/>
</dbReference>
<feature type="domain" description="Large ribosomal subunit protein bL25 beta" evidence="8">
    <location>
        <begin position="98"/>
        <end position="176"/>
    </location>
</feature>
<protein>
    <recommendedName>
        <fullName evidence="5">Large ribosomal subunit protein bL25</fullName>
    </recommendedName>
    <alternativeName>
        <fullName evidence="5">General stress protein CTC</fullName>
    </alternativeName>
</protein>
<proteinExistence type="inferred from homology"/>
<dbReference type="NCBIfam" id="TIGR00731">
    <property type="entry name" value="bL25_bact_ctc"/>
    <property type="match status" value="1"/>
</dbReference>
<keyword evidence="10" id="KW-1185">Reference proteome</keyword>
<dbReference type="GO" id="GO:0008097">
    <property type="term" value="F:5S rRNA binding"/>
    <property type="evidence" value="ECO:0007669"/>
    <property type="project" value="InterPro"/>
</dbReference>
<keyword evidence="3 5" id="KW-0689">Ribosomal protein</keyword>
<evidence type="ECO:0000256" key="3">
    <source>
        <dbReference type="ARBA" id="ARBA00022980"/>
    </source>
</evidence>
<dbReference type="EMBL" id="CP045529">
    <property type="protein sequence ID" value="QFU99289.1"/>
    <property type="molecule type" value="Genomic_DNA"/>
</dbReference>
<dbReference type="SUPFAM" id="SSF50715">
    <property type="entry name" value="Ribosomal protein L25-like"/>
    <property type="match status" value="1"/>
</dbReference>
<dbReference type="OrthoDB" id="5242980at2"/>
<dbReference type="InterPro" id="IPR011035">
    <property type="entry name" value="Ribosomal_bL25/Gln-tRNA_synth"/>
</dbReference>
<evidence type="ECO:0000256" key="1">
    <source>
        <dbReference type="ARBA" id="ARBA00022730"/>
    </source>
</evidence>
<dbReference type="Gene3D" id="2.170.120.20">
    <property type="entry name" value="Ribosomal protein L25, beta domain"/>
    <property type="match status" value="1"/>
</dbReference>
<evidence type="ECO:0000259" key="8">
    <source>
        <dbReference type="Pfam" id="PF14693"/>
    </source>
</evidence>
<dbReference type="AlphaFoldDB" id="A0A5P9QDB9"/>
<dbReference type="Proteomes" id="UP000326702">
    <property type="component" value="Chromosome"/>
</dbReference>
<dbReference type="InterPro" id="IPR020057">
    <property type="entry name" value="Ribosomal_bL25_b-dom"/>
</dbReference>
<dbReference type="GO" id="GO:0003735">
    <property type="term" value="F:structural constituent of ribosome"/>
    <property type="evidence" value="ECO:0007669"/>
    <property type="project" value="InterPro"/>
</dbReference>
<organism evidence="9 10">
    <name type="scientific">Luteimicrobium xylanilyticum</name>
    <dbReference type="NCBI Taxonomy" id="1133546"/>
    <lineage>
        <taxon>Bacteria</taxon>
        <taxon>Bacillati</taxon>
        <taxon>Actinomycetota</taxon>
        <taxon>Actinomycetes</taxon>
        <taxon>Micrococcales</taxon>
        <taxon>Luteimicrobium</taxon>
    </lineage>
</organism>
<keyword evidence="1 5" id="KW-0699">rRNA-binding</keyword>
<dbReference type="GO" id="GO:0022625">
    <property type="term" value="C:cytosolic large ribosomal subunit"/>
    <property type="evidence" value="ECO:0007669"/>
    <property type="project" value="TreeGrafter"/>
</dbReference>
<dbReference type="KEGG" id="lxl:KDY119_02816"/>
<keyword evidence="2 5" id="KW-0694">RNA-binding</keyword>
<keyword evidence="4 5" id="KW-0687">Ribonucleoprotein</keyword>
<dbReference type="NCBIfam" id="NF004131">
    <property type="entry name" value="PRK05618.2-1"/>
    <property type="match status" value="1"/>
</dbReference>
<comment type="similarity">
    <text evidence="5">Belongs to the bacterial ribosomal protein bL25 family. CTC subfamily.</text>
</comment>
<dbReference type="Pfam" id="PF01386">
    <property type="entry name" value="Ribosomal_L25p"/>
    <property type="match status" value="1"/>
</dbReference>
<name>A0A5P9QDB9_9MICO</name>
<evidence type="ECO:0000256" key="4">
    <source>
        <dbReference type="ARBA" id="ARBA00023274"/>
    </source>
</evidence>